<dbReference type="AlphaFoldDB" id="A0ABD6AR12"/>
<keyword evidence="2" id="KW-0812">Transmembrane</keyword>
<proteinExistence type="predicted"/>
<dbReference type="Pfam" id="PF26256">
    <property type="entry name" value="DUF8060"/>
    <property type="match status" value="1"/>
</dbReference>
<dbReference type="EMBL" id="JBHUDC010000002">
    <property type="protein sequence ID" value="MFD1512064.1"/>
    <property type="molecule type" value="Genomic_DNA"/>
</dbReference>
<reference evidence="4 5" key="1">
    <citation type="journal article" date="2019" name="Int. J. Syst. Evol. Microbiol.">
        <title>The Global Catalogue of Microorganisms (GCM) 10K type strain sequencing project: providing services to taxonomists for standard genome sequencing and annotation.</title>
        <authorList>
            <consortium name="The Broad Institute Genomics Platform"/>
            <consortium name="The Broad Institute Genome Sequencing Center for Infectious Disease"/>
            <person name="Wu L."/>
            <person name="Ma J."/>
        </authorList>
    </citation>
    <scope>NUCLEOTIDE SEQUENCE [LARGE SCALE GENOMIC DNA]</scope>
    <source>
        <strain evidence="4 5">CGMCC 1.12563</strain>
    </source>
</reference>
<gene>
    <name evidence="4" type="ORF">ACFSBT_02055</name>
</gene>
<evidence type="ECO:0000313" key="5">
    <source>
        <dbReference type="Proteomes" id="UP001597187"/>
    </source>
</evidence>
<feature type="region of interest" description="Disordered" evidence="1">
    <location>
        <begin position="1"/>
        <end position="27"/>
    </location>
</feature>
<name>A0ABD6AR12_9EURY</name>
<accession>A0ABD6AR12</accession>
<evidence type="ECO:0000259" key="3">
    <source>
        <dbReference type="Pfam" id="PF26256"/>
    </source>
</evidence>
<feature type="domain" description="DUF8060" evidence="3">
    <location>
        <begin position="12"/>
        <end position="100"/>
    </location>
</feature>
<dbReference type="InterPro" id="IPR058373">
    <property type="entry name" value="DUF8060"/>
</dbReference>
<protein>
    <recommendedName>
        <fullName evidence="3">DUF8060 domain-containing protein</fullName>
    </recommendedName>
</protein>
<comment type="caution">
    <text evidence="4">The sequence shown here is derived from an EMBL/GenBank/DDBJ whole genome shotgun (WGS) entry which is preliminary data.</text>
</comment>
<keyword evidence="2" id="KW-1133">Transmembrane helix</keyword>
<feature type="transmembrane region" description="Helical" evidence="2">
    <location>
        <begin position="37"/>
        <end position="59"/>
    </location>
</feature>
<keyword evidence="2" id="KW-0472">Membrane</keyword>
<dbReference type="RefSeq" id="WP_250872052.1">
    <property type="nucleotide sequence ID" value="NZ_JALXFV010000002.1"/>
</dbReference>
<evidence type="ECO:0000256" key="2">
    <source>
        <dbReference type="SAM" id="Phobius"/>
    </source>
</evidence>
<feature type="transmembrane region" description="Helical" evidence="2">
    <location>
        <begin position="79"/>
        <end position="97"/>
    </location>
</feature>
<organism evidence="4 5">
    <name type="scientific">Halomarina rubra</name>
    <dbReference type="NCBI Taxonomy" id="2071873"/>
    <lineage>
        <taxon>Archaea</taxon>
        <taxon>Methanobacteriati</taxon>
        <taxon>Methanobacteriota</taxon>
        <taxon>Stenosarchaea group</taxon>
        <taxon>Halobacteria</taxon>
        <taxon>Halobacteriales</taxon>
        <taxon>Natronomonadaceae</taxon>
        <taxon>Halomarina</taxon>
    </lineage>
</organism>
<evidence type="ECO:0000313" key="4">
    <source>
        <dbReference type="EMBL" id="MFD1512064.1"/>
    </source>
</evidence>
<sequence length="100" mass="10650">MSSEPSGAGDGEEPRPNTEYRAPGTRSTLDGDDLRTYLLYGALGVCVLLALVATVNFYGSASSAIDVWVSERYQPLYQAAFNLAVLLATGVGISLLVHRL</sequence>
<keyword evidence="5" id="KW-1185">Reference proteome</keyword>
<dbReference type="Proteomes" id="UP001597187">
    <property type="component" value="Unassembled WGS sequence"/>
</dbReference>
<evidence type="ECO:0000256" key="1">
    <source>
        <dbReference type="SAM" id="MobiDB-lite"/>
    </source>
</evidence>